<keyword evidence="4" id="KW-1185">Reference proteome</keyword>
<dbReference type="EMBL" id="BSYO01000013">
    <property type="protein sequence ID" value="GMH13873.1"/>
    <property type="molecule type" value="Genomic_DNA"/>
</dbReference>
<comment type="caution">
    <text evidence="3">The sequence shown here is derived from an EMBL/GenBank/DDBJ whole genome shotgun (WGS) entry which is preliminary data.</text>
</comment>
<feature type="region of interest" description="Disordered" evidence="1">
    <location>
        <begin position="51"/>
        <end position="72"/>
    </location>
</feature>
<evidence type="ECO:0000256" key="2">
    <source>
        <dbReference type="SAM" id="SignalP"/>
    </source>
</evidence>
<organism evidence="3 4">
    <name type="scientific">Nepenthes gracilis</name>
    <name type="common">Slender pitcher plant</name>
    <dbReference type="NCBI Taxonomy" id="150966"/>
    <lineage>
        <taxon>Eukaryota</taxon>
        <taxon>Viridiplantae</taxon>
        <taxon>Streptophyta</taxon>
        <taxon>Embryophyta</taxon>
        <taxon>Tracheophyta</taxon>
        <taxon>Spermatophyta</taxon>
        <taxon>Magnoliopsida</taxon>
        <taxon>eudicotyledons</taxon>
        <taxon>Gunneridae</taxon>
        <taxon>Pentapetalae</taxon>
        <taxon>Caryophyllales</taxon>
        <taxon>Nepenthaceae</taxon>
        <taxon>Nepenthes</taxon>
    </lineage>
</organism>
<gene>
    <name evidence="3" type="ORF">Nepgr_015714</name>
</gene>
<dbReference type="AlphaFoldDB" id="A0AAD3XQY4"/>
<evidence type="ECO:0000256" key="1">
    <source>
        <dbReference type="SAM" id="MobiDB-lite"/>
    </source>
</evidence>
<accession>A0AAD3XQY4</accession>
<evidence type="ECO:0000313" key="4">
    <source>
        <dbReference type="Proteomes" id="UP001279734"/>
    </source>
</evidence>
<feature type="signal peptide" evidence="2">
    <location>
        <begin position="1"/>
        <end position="17"/>
    </location>
</feature>
<feature type="chain" id="PRO_5042062840" description="Secreted protein" evidence="2">
    <location>
        <begin position="18"/>
        <end position="72"/>
    </location>
</feature>
<name>A0AAD3XQY4_NEPGR</name>
<keyword evidence="2" id="KW-0732">Signal</keyword>
<evidence type="ECO:0000313" key="3">
    <source>
        <dbReference type="EMBL" id="GMH13873.1"/>
    </source>
</evidence>
<proteinExistence type="predicted"/>
<sequence length="72" mass="8236">MFAPLVCWLFILHDLVAKSPINGFVGRREWLARIRRQLERWWQRQQVLVGTNDSRDSQGGGIGSALNKDGNT</sequence>
<evidence type="ECO:0008006" key="5">
    <source>
        <dbReference type="Google" id="ProtNLM"/>
    </source>
</evidence>
<protein>
    <recommendedName>
        <fullName evidence="5">Secreted protein</fullName>
    </recommendedName>
</protein>
<dbReference type="Proteomes" id="UP001279734">
    <property type="component" value="Unassembled WGS sequence"/>
</dbReference>
<reference evidence="3" key="1">
    <citation type="submission" date="2023-05" db="EMBL/GenBank/DDBJ databases">
        <title>Nepenthes gracilis genome sequencing.</title>
        <authorList>
            <person name="Fukushima K."/>
        </authorList>
    </citation>
    <scope>NUCLEOTIDE SEQUENCE</scope>
    <source>
        <strain evidence="3">SING2019-196</strain>
    </source>
</reference>